<dbReference type="GO" id="GO:0003677">
    <property type="term" value="F:DNA binding"/>
    <property type="evidence" value="ECO:0007669"/>
    <property type="project" value="InterPro"/>
</dbReference>
<dbReference type="EMBL" id="ATBP01001659">
    <property type="protein sequence ID" value="ETR66927.1"/>
    <property type="molecule type" value="Genomic_DNA"/>
</dbReference>
<reference evidence="5" key="1">
    <citation type="submission" date="2012-11" db="EMBL/GenBank/DDBJ databases">
        <authorList>
            <person name="Lucero-Rivera Y.E."/>
            <person name="Tovar-Ramirez D."/>
        </authorList>
    </citation>
    <scope>NUCLEOTIDE SEQUENCE [LARGE SCALE GENOMIC DNA]</scope>
    <source>
        <strain evidence="5">Araruama</strain>
    </source>
</reference>
<protein>
    <submittedName>
        <fullName evidence="4">Transposase IS116/IS110/IS902 family protein</fullName>
    </submittedName>
</protein>
<dbReference type="AlphaFoldDB" id="A0A1V1NWF3"/>
<dbReference type="Pfam" id="PF01548">
    <property type="entry name" value="DEDD_Tnp_IS110"/>
    <property type="match status" value="1"/>
</dbReference>
<dbReference type="GO" id="GO:0006313">
    <property type="term" value="P:DNA transposition"/>
    <property type="evidence" value="ECO:0007669"/>
    <property type="project" value="InterPro"/>
</dbReference>
<dbReference type="PANTHER" id="PTHR33055:SF15">
    <property type="entry name" value="TRANSPOSASE-RELATED"/>
    <property type="match status" value="1"/>
</dbReference>
<evidence type="ECO:0000313" key="5">
    <source>
        <dbReference type="Proteomes" id="UP000189670"/>
    </source>
</evidence>
<feature type="domain" description="Transposase IS116/IS110/IS902 C-terminal" evidence="3">
    <location>
        <begin position="215"/>
        <end position="298"/>
    </location>
</feature>
<dbReference type="PANTHER" id="PTHR33055">
    <property type="entry name" value="TRANSPOSASE FOR INSERTION SEQUENCE ELEMENT IS1111A"/>
    <property type="match status" value="1"/>
</dbReference>
<dbReference type="Pfam" id="PF02371">
    <property type="entry name" value="Transposase_20"/>
    <property type="match status" value="1"/>
</dbReference>
<dbReference type="Proteomes" id="UP000189670">
    <property type="component" value="Unassembled WGS sequence"/>
</dbReference>
<evidence type="ECO:0000313" key="4">
    <source>
        <dbReference type="EMBL" id="ETR66927.1"/>
    </source>
</evidence>
<evidence type="ECO:0000256" key="1">
    <source>
        <dbReference type="SAM" id="Coils"/>
    </source>
</evidence>
<name>A0A1V1NWF3_9BACT</name>
<gene>
    <name evidence="4" type="ORF">OMM_05407</name>
</gene>
<organism evidence="4 5">
    <name type="scientific">Candidatus Magnetoglobus multicellularis str. Araruama</name>
    <dbReference type="NCBI Taxonomy" id="890399"/>
    <lineage>
        <taxon>Bacteria</taxon>
        <taxon>Pseudomonadati</taxon>
        <taxon>Thermodesulfobacteriota</taxon>
        <taxon>Desulfobacteria</taxon>
        <taxon>Desulfobacterales</taxon>
        <taxon>Desulfobacteraceae</taxon>
        <taxon>Candidatus Magnetoglobus</taxon>
    </lineage>
</organism>
<sequence>MKAYVGIDLHSTNSVIGIIDENNNKLFLKKLPNKLEQILLALEDFKEIIIGIVVESTYNWYWLVDGLLENNFKVHLSHPCGNVQYSGLKHSDDKKDSLWLANLLRLKILKEGYIYPKKDRPVRDLLRRRVMFVQQRTAQILSFQSMITRNLGIKKSSNDIKKMQIEEASKLFEDPHLFVMARCYLEIIKNLTTQIEIMEKEILRVANLKKEFESLLTITGIGKILALTIMFEVGDINRFAKVGNYSSYCRCVSSIRKSNDKKKGEGNRKNGNKYLSWAYVEAANFSRRYSEDAQKYYQRKKSRTNEIVAIKALANKIARASYYIMRDQVPYDSKKIFN</sequence>
<keyword evidence="1" id="KW-0175">Coiled coil</keyword>
<feature type="domain" description="Transposase IS110-like N-terminal" evidence="2">
    <location>
        <begin position="5"/>
        <end position="147"/>
    </location>
</feature>
<evidence type="ECO:0000259" key="3">
    <source>
        <dbReference type="Pfam" id="PF02371"/>
    </source>
</evidence>
<dbReference type="GO" id="GO:0004803">
    <property type="term" value="F:transposase activity"/>
    <property type="evidence" value="ECO:0007669"/>
    <property type="project" value="InterPro"/>
</dbReference>
<feature type="coiled-coil region" evidence="1">
    <location>
        <begin position="181"/>
        <end position="208"/>
    </location>
</feature>
<accession>A0A1V1NWF3</accession>
<dbReference type="InterPro" id="IPR002525">
    <property type="entry name" value="Transp_IS110-like_N"/>
</dbReference>
<dbReference type="NCBIfam" id="NF033542">
    <property type="entry name" value="transpos_IS110"/>
    <property type="match status" value="1"/>
</dbReference>
<evidence type="ECO:0000259" key="2">
    <source>
        <dbReference type="Pfam" id="PF01548"/>
    </source>
</evidence>
<dbReference type="InterPro" id="IPR047650">
    <property type="entry name" value="Transpos_IS110"/>
</dbReference>
<comment type="caution">
    <text evidence="4">The sequence shown here is derived from an EMBL/GenBank/DDBJ whole genome shotgun (WGS) entry which is preliminary data.</text>
</comment>
<proteinExistence type="predicted"/>
<dbReference type="InterPro" id="IPR003346">
    <property type="entry name" value="Transposase_20"/>
</dbReference>